<dbReference type="RefSeq" id="WP_012814199.1">
    <property type="nucleotide sequence ID" value="NC_013235.1"/>
</dbReference>
<dbReference type="PANTHER" id="PTHR33406">
    <property type="entry name" value="MEMBRANE PROTEIN MJ1562-RELATED"/>
    <property type="match status" value="1"/>
</dbReference>
<feature type="transmembrane region" description="Helical" evidence="6">
    <location>
        <begin position="505"/>
        <end position="523"/>
    </location>
</feature>
<keyword evidence="5 6" id="KW-0472">Membrane</keyword>
<dbReference type="EMBL" id="CP001737">
    <property type="protein sequence ID" value="ACV76724.1"/>
    <property type="molecule type" value="Genomic_DNA"/>
</dbReference>
<dbReference type="PROSITE" id="PS51257">
    <property type="entry name" value="PROKAR_LIPOPROTEIN"/>
    <property type="match status" value="1"/>
</dbReference>
<evidence type="ECO:0000256" key="2">
    <source>
        <dbReference type="ARBA" id="ARBA00022475"/>
    </source>
</evidence>
<feature type="transmembrane region" description="Helical" evidence="6">
    <location>
        <begin position="262"/>
        <end position="286"/>
    </location>
</feature>
<evidence type="ECO:0000256" key="5">
    <source>
        <dbReference type="ARBA" id="ARBA00023136"/>
    </source>
</evidence>
<feature type="transmembrane region" description="Helical" evidence="6">
    <location>
        <begin position="543"/>
        <end position="562"/>
    </location>
</feature>
<feature type="transmembrane region" description="Helical" evidence="6">
    <location>
        <begin position="335"/>
        <end position="356"/>
    </location>
</feature>
<dbReference type="AlphaFoldDB" id="C8XK41"/>
<reference evidence="8 9" key="2">
    <citation type="journal article" date="2010" name="Stand. Genomic Sci.">
        <title>Complete genome sequence of Nakamurella multipartita type strain (Y-104).</title>
        <authorList>
            <person name="Tice H."/>
            <person name="Mayilraj S."/>
            <person name="Sims D."/>
            <person name="Lapidus A."/>
            <person name="Nolan M."/>
            <person name="Lucas S."/>
            <person name="Glavina Del Rio T."/>
            <person name="Copeland A."/>
            <person name="Cheng J.F."/>
            <person name="Meincke L."/>
            <person name="Bruce D."/>
            <person name="Goodwin L."/>
            <person name="Pitluck S."/>
            <person name="Ivanova N."/>
            <person name="Mavromatis K."/>
            <person name="Ovchinnikova G."/>
            <person name="Pati A."/>
            <person name="Chen A."/>
            <person name="Palaniappan K."/>
            <person name="Land M."/>
            <person name="Hauser L."/>
            <person name="Chang Y.J."/>
            <person name="Jeffries C.D."/>
            <person name="Detter J.C."/>
            <person name="Brettin T."/>
            <person name="Rohde M."/>
            <person name="Goker M."/>
            <person name="Bristow J."/>
            <person name="Eisen J.A."/>
            <person name="Markowitz V."/>
            <person name="Hugenholtz P."/>
            <person name="Kyrpides N.C."/>
            <person name="Klenk H.P."/>
            <person name="Chen F."/>
        </authorList>
    </citation>
    <scope>NUCLEOTIDE SEQUENCE [LARGE SCALE GENOMIC DNA]</scope>
    <source>
        <strain evidence="9">ATCC 700099 / DSM 44233 / CIP 104796 / JCM 9543 / NBRC 105858 / Y-104</strain>
    </source>
</reference>
<dbReference type="InterPro" id="IPR004869">
    <property type="entry name" value="MMPL_dom"/>
</dbReference>
<dbReference type="Proteomes" id="UP000002218">
    <property type="component" value="Chromosome"/>
</dbReference>
<gene>
    <name evidence="8" type="ordered locus">Namu_0294</name>
</gene>
<dbReference type="STRING" id="479431.Namu_0294"/>
<feature type="domain" description="Membrane transport protein MMPL" evidence="7">
    <location>
        <begin position="47"/>
        <end position="333"/>
    </location>
</feature>
<proteinExistence type="predicted"/>
<evidence type="ECO:0000259" key="7">
    <source>
        <dbReference type="Pfam" id="PF03176"/>
    </source>
</evidence>
<feature type="transmembrane region" description="Helical" evidence="6">
    <location>
        <begin position="292"/>
        <end position="314"/>
    </location>
</feature>
<evidence type="ECO:0000256" key="3">
    <source>
        <dbReference type="ARBA" id="ARBA00022692"/>
    </source>
</evidence>
<dbReference type="PANTHER" id="PTHR33406:SF13">
    <property type="entry name" value="MEMBRANE PROTEIN YDFJ"/>
    <property type="match status" value="1"/>
</dbReference>
<feature type="transmembrane region" description="Helical" evidence="6">
    <location>
        <begin position="600"/>
        <end position="628"/>
    </location>
</feature>
<accession>C8XK41</accession>
<evidence type="ECO:0000256" key="1">
    <source>
        <dbReference type="ARBA" id="ARBA00004651"/>
    </source>
</evidence>
<dbReference type="Pfam" id="PF03176">
    <property type="entry name" value="MMPL"/>
    <property type="match status" value="1"/>
</dbReference>
<comment type="subcellular location">
    <subcellularLocation>
        <location evidence="1">Cell membrane</location>
        <topology evidence="1">Multi-pass membrane protein</topology>
    </subcellularLocation>
</comment>
<name>C8XK41_NAKMY</name>
<keyword evidence="2" id="KW-1003">Cell membrane</keyword>
<keyword evidence="9" id="KW-1185">Reference proteome</keyword>
<feature type="transmembrane region" description="Helical" evidence="6">
    <location>
        <begin position="574"/>
        <end position="594"/>
    </location>
</feature>
<dbReference type="GO" id="GO:0005886">
    <property type="term" value="C:plasma membrane"/>
    <property type="evidence" value="ECO:0007669"/>
    <property type="project" value="UniProtKB-SubCell"/>
</dbReference>
<feature type="transmembrane region" description="Helical" evidence="6">
    <location>
        <begin position="195"/>
        <end position="218"/>
    </location>
</feature>
<dbReference type="InParanoid" id="C8XK41"/>
<feature type="transmembrane region" description="Helical" evidence="6">
    <location>
        <begin position="481"/>
        <end position="498"/>
    </location>
</feature>
<protein>
    <recommendedName>
        <fullName evidence="7">Membrane transport protein MMPL domain-containing protein</fullName>
    </recommendedName>
</protein>
<evidence type="ECO:0000313" key="9">
    <source>
        <dbReference type="Proteomes" id="UP000002218"/>
    </source>
</evidence>
<evidence type="ECO:0000313" key="8">
    <source>
        <dbReference type="EMBL" id="ACV76724.1"/>
    </source>
</evidence>
<organism evidence="8 9">
    <name type="scientific">Nakamurella multipartita (strain ATCC 700099 / DSM 44233 / CIP 104796 / JCM 9543 / NBRC 105858 / Y-104)</name>
    <name type="common">Microsphaera multipartita</name>
    <dbReference type="NCBI Taxonomy" id="479431"/>
    <lineage>
        <taxon>Bacteria</taxon>
        <taxon>Bacillati</taxon>
        <taxon>Actinomycetota</taxon>
        <taxon>Actinomycetes</taxon>
        <taxon>Nakamurellales</taxon>
        <taxon>Nakamurellaceae</taxon>
        <taxon>Nakamurella</taxon>
    </lineage>
</organism>
<feature type="transmembrane region" description="Helical" evidence="6">
    <location>
        <begin position="230"/>
        <end position="250"/>
    </location>
</feature>
<feature type="transmembrane region" description="Helical" evidence="6">
    <location>
        <begin position="167"/>
        <end position="188"/>
    </location>
</feature>
<dbReference type="KEGG" id="nml:Namu_0294"/>
<reference evidence="9" key="1">
    <citation type="submission" date="2009-09" db="EMBL/GenBank/DDBJ databases">
        <title>The complete genome of Nakamurella multipartita DSM 44233.</title>
        <authorList>
            <consortium name="US DOE Joint Genome Institute (JGI-PGF)"/>
            <person name="Lucas S."/>
            <person name="Copeland A."/>
            <person name="Lapidus A."/>
            <person name="Glavina del Rio T."/>
            <person name="Dalin E."/>
            <person name="Tice H."/>
            <person name="Bruce D."/>
            <person name="Goodwin L."/>
            <person name="Pitluck S."/>
            <person name="Kyrpides N."/>
            <person name="Mavromatis K."/>
            <person name="Ivanova N."/>
            <person name="Ovchinnikova G."/>
            <person name="Sims D."/>
            <person name="Meincke L."/>
            <person name="Brettin T."/>
            <person name="Detter J.C."/>
            <person name="Han C."/>
            <person name="Larimer F."/>
            <person name="Land M."/>
            <person name="Hauser L."/>
            <person name="Markowitz V."/>
            <person name="Cheng J.-F."/>
            <person name="Hugenholtz P."/>
            <person name="Woyke T."/>
            <person name="Wu D."/>
            <person name="Klenk H.-P."/>
            <person name="Eisen J.A."/>
        </authorList>
    </citation>
    <scope>NUCLEOTIDE SEQUENCE [LARGE SCALE GENOMIC DNA]</scope>
    <source>
        <strain evidence="9">ATCC 700099 / DSM 44233 / CIP 104796 / JCM 9543 / NBRC 105858 / Y-104</strain>
    </source>
</reference>
<dbReference type="HOGENOM" id="CLU_428157_0_0_11"/>
<keyword evidence="4 6" id="KW-1133">Transmembrane helix</keyword>
<dbReference type="SUPFAM" id="SSF82866">
    <property type="entry name" value="Multidrug efflux transporter AcrB transmembrane domain"/>
    <property type="match status" value="1"/>
</dbReference>
<evidence type="ECO:0000256" key="4">
    <source>
        <dbReference type="ARBA" id="ARBA00022989"/>
    </source>
</evidence>
<dbReference type="InterPro" id="IPR050545">
    <property type="entry name" value="Mycobact_MmpL"/>
</dbReference>
<sequence precursor="true">MATRFGRATTAAVWGLLLVGLGVAACLLGPVVGPFGDSTDPVSPPTRAQAALDRLGQRIPGAADPTGWVVVVAPAGRTVDDPAVAGALRTLVDQLRDVPGVTAVVDPAVGGTVAADRRTAFVPVAVAASAVLDARPAVATVATAARDDGSQVEVGGVLRAPADRSGAAALLALVVAIGLAGLLARLILRSWGGAALALGTALVGAGVGVAVAILLGLAGSGSGWGSGWGSAAVAGGLGVAVGSAAAVLRHSHPGSHRGSRRAVAGGGALAVVATAGLAVTGVGAWAAAGAALALATAGALLAILTLAPAVMGLTGEPPAAPEAGPGRWARAVTGYPLRAILGGLGVVGVLALMPLLGVRFGPPADPAQARLAAEFGPGAAGPLLLIVEVDRPAELTGALTAVAAQARQAAGVALAAPGRTAADGTLGVVTVLPRTGPTDPATRDLLLRLRADPAGVAGASVEVTGATAVAIDVADARAGAAWRYLLIIGPVLLVLLAVTSGPPSIGLAVAAGSVLSIGLSTWLALGTFSGVFIHDGGGLGADLWWAAVGLALLLALVSEQAARAAVVRTDHGAGRAVGLTALMVAVLVGGDLLAAGSVPAAALVVLAVLVDALVVRLTLLPALAALLARPARHRGRHRG</sequence>
<evidence type="ECO:0000256" key="6">
    <source>
        <dbReference type="SAM" id="Phobius"/>
    </source>
</evidence>
<dbReference type="eggNOG" id="COG2409">
    <property type="taxonomic scope" value="Bacteria"/>
</dbReference>
<keyword evidence="3 6" id="KW-0812">Transmembrane</keyword>